<dbReference type="Proteomes" id="UP000008022">
    <property type="component" value="Unassembled WGS sequence"/>
</dbReference>
<protein>
    <submittedName>
        <fullName evidence="1">Uncharacterized protein</fullName>
    </submittedName>
</protein>
<organism evidence="1 2">
    <name type="scientific">Oryza rufipogon</name>
    <name type="common">Brownbeard rice</name>
    <name type="synonym">Asian wild rice</name>
    <dbReference type="NCBI Taxonomy" id="4529"/>
    <lineage>
        <taxon>Eukaryota</taxon>
        <taxon>Viridiplantae</taxon>
        <taxon>Streptophyta</taxon>
        <taxon>Embryophyta</taxon>
        <taxon>Tracheophyta</taxon>
        <taxon>Spermatophyta</taxon>
        <taxon>Magnoliopsida</taxon>
        <taxon>Liliopsida</taxon>
        <taxon>Poales</taxon>
        <taxon>Poaceae</taxon>
        <taxon>BOP clade</taxon>
        <taxon>Oryzoideae</taxon>
        <taxon>Oryzeae</taxon>
        <taxon>Oryzinae</taxon>
        <taxon>Oryza</taxon>
    </lineage>
</organism>
<dbReference type="HOGENOM" id="CLU_1716224_0_0_1"/>
<dbReference type="EnsemblPlants" id="ORUFI01G49150.1">
    <property type="protein sequence ID" value="ORUFI01G49150.1"/>
    <property type="gene ID" value="ORUFI01G49150"/>
</dbReference>
<dbReference type="AlphaFoldDB" id="A0A0E0N894"/>
<evidence type="ECO:0000313" key="2">
    <source>
        <dbReference type="Proteomes" id="UP000008022"/>
    </source>
</evidence>
<proteinExistence type="predicted"/>
<reference evidence="2" key="1">
    <citation type="submission" date="2013-06" db="EMBL/GenBank/DDBJ databases">
        <authorList>
            <person name="Zhao Q."/>
        </authorList>
    </citation>
    <scope>NUCLEOTIDE SEQUENCE</scope>
    <source>
        <strain evidence="2">cv. W1943</strain>
    </source>
</reference>
<evidence type="ECO:0000313" key="1">
    <source>
        <dbReference type="EnsemblPlants" id="ORUFI01G49150.1"/>
    </source>
</evidence>
<name>A0A0E0N894_ORYRU</name>
<keyword evidence="2" id="KW-1185">Reference proteome</keyword>
<accession>A0A0E0N894</accession>
<sequence>MDGMGVGDTDTWSAAAQTRRKEATQNLFSFTTLLIVPIFFNSTPSFLPPCSSISIRSDLFHPTLPEETRHFSLSGKFGIGSVGNQRIGLTSLVRPMHTDSLLLKGRKKVHPRSLNLSSRYKNILEPQNQICGVPQLYKTGHLRSLGGFQPGFI</sequence>
<reference evidence="1" key="2">
    <citation type="submission" date="2015-06" db="UniProtKB">
        <authorList>
            <consortium name="EnsemblPlants"/>
        </authorList>
    </citation>
    <scope>IDENTIFICATION</scope>
</reference>
<dbReference type="Gramene" id="ORUFI01G49150.1">
    <property type="protein sequence ID" value="ORUFI01G49150.1"/>
    <property type="gene ID" value="ORUFI01G49150"/>
</dbReference>